<organism evidence="1 2">
    <name type="scientific">Candidatus Thiothrix anitrata</name>
    <dbReference type="NCBI Taxonomy" id="2823902"/>
    <lineage>
        <taxon>Bacteria</taxon>
        <taxon>Pseudomonadati</taxon>
        <taxon>Pseudomonadota</taxon>
        <taxon>Gammaproteobacteria</taxon>
        <taxon>Thiotrichales</taxon>
        <taxon>Thiotrichaceae</taxon>
        <taxon>Thiothrix</taxon>
    </lineage>
</organism>
<evidence type="ECO:0000313" key="2">
    <source>
        <dbReference type="Proteomes" id="UP000672027"/>
    </source>
</evidence>
<sequence>MRKHIVTFIILLMIALPVWSASMMCYHVQMPPTSMNAQDSDHHCCPEKQKQHQEQAAADTCYCDQLQSAQFILSLPDIVFFAPSNTSSHYSTAPHAFPERTDLLYRPPIA</sequence>
<gene>
    <name evidence="1" type="ORF">J8380_01850</name>
</gene>
<accession>A0ABX7X696</accession>
<keyword evidence="2" id="KW-1185">Reference proteome</keyword>
<dbReference type="EMBL" id="CP072800">
    <property type="protein sequence ID" value="QTR50353.1"/>
    <property type="molecule type" value="Genomic_DNA"/>
</dbReference>
<evidence type="ECO:0000313" key="1">
    <source>
        <dbReference type="EMBL" id="QTR50353.1"/>
    </source>
</evidence>
<protein>
    <submittedName>
        <fullName evidence="1">Uncharacterized protein</fullName>
    </submittedName>
</protein>
<proteinExistence type="predicted"/>
<reference evidence="1 2" key="1">
    <citation type="submission" date="2021-04" db="EMBL/GenBank/DDBJ databases">
        <title>Genomics, taxonomy and metabolism of representatives of sulfur bacteria of the genus Thiothrix: Thiothrix fructosivorans QT, Thiothrix unzii A1T and three new species, Thiothrix subterranea sp. nov., Thiothrix litoralis sp. nov. and 'Candidatus Thiothrix anitrata' sp. nov.</title>
        <authorList>
            <person name="Ravin N.V."/>
            <person name="Smolyakov D."/>
            <person name="Rudenko T.S."/>
            <person name="Mardanov A.V."/>
            <person name="Beletsky A.V."/>
            <person name="Markov N.D."/>
            <person name="Fomenkov A.I."/>
            <person name="Roberts R.J."/>
            <person name="Karnachuk O.V."/>
            <person name="Novikov A."/>
            <person name="Grabovich M.Y."/>
        </authorList>
    </citation>
    <scope>NUCLEOTIDE SEQUENCE [LARGE SCALE GENOMIC DNA]</scope>
    <source>
        <strain evidence="1 2">A52</strain>
    </source>
</reference>
<dbReference type="Proteomes" id="UP000672027">
    <property type="component" value="Chromosome"/>
</dbReference>
<name>A0ABX7X696_9GAMM</name>
<dbReference type="RefSeq" id="WP_210227786.1">
    <property type="nucleotide sequence ID" value="NZ_CP072800.1"/>
</dbReference>